<feature type="compositionally biased region" description="Polar residues" evidence="1">
    <location>
        <begin position="1"/>
        <end position="10"/>
    </location>
</feature>
<dbReference type="EMBL" id="MKHE01000011">
    <property type="protein sequence ID" value="OWK10323.1"/>
    <property type="molecule type" value="Genomic_DNA"/>
</dbReference>
<evidence type="ECO:0000256" key="1">
    <source>
        <dbReference type="SAM" id="MobiDB-lite"/>
    </source>
</evidence>
<reference evidence="2 3" key="1">
    <citation type="journal article" date="2018" name="Mol. Genet. Genomics">
        <title>The red deer Cervus elaphus genome CerEla1.0: sequencing, annotating, genes, and chromosomes.</title>
        <authorList>
            <person name="Bana N.A."/>
            <person name="Nyiri A."/>
            <person name="Nagy J."/>
            <person name="Frank K."/>
            <person name="Nagy T."/>
            <person name="Steger V."/>
            <person name="Schiller M."/>
            <person name="Lakatos P."/>
            <person name="Sugar L."/>
            <person name="Horn P."/>
            <person name="Barta E."/>
            <person name="Orosz L."/>
        </authorList>
    </citation>
    <scope>NUCLEOTIDE SEQUENCE [LARGE SCALE GENOMIC DNA]</scope>
    <source>
        <strain evidence="2">Hungarian</strain>
    </source>
</reference>
<protein>
    <submittedName>
        <fullName evidence="2">Uncharacterized protein</fullName>
    </submittedName>
</protein>
<comment type="caution">
    <text evidence="2">The sequence shown here is derived from an EMBL/GenBank/DDBJ whole genome shotgun (WGS) entry which is preliminary data.</text>
</comment>
<dbReference type="Proteomes" id="UP000242450">
    <property type="component" value="Chromosome 11"/>
</dbReference>
<accession>A0A212CWJ0</accession>
<evidence type="ECO:0000313" key="2">
    <source>
        <dbReference type="EMBL" id="OWK10323.1"/>
    </source>
</evidence>
<sequence>MSSQLHSLTHFSDIGALTGGTPHLDEDQNPKKRKKIPKKGRKKKENYKSQRASRGTPADVVMLGGVPSLREGSSCGWPEA</sequence>
<organism evidence="2 3">
    <name type="scientific">Cervus elaphus hippelaphus</name>
    <name type="common">European red deer</name>
    <dbReference type="NCBI Taxonomy" id="46360"/>
    <lineage>
        <taxon>Eukaryota</taxon>
        <taxon>Metazoa</taxon>
        <taxon>Chordata</taxon>
        <taxon>Craniata</taxon>
        <taxon>Vertebrata</taxon>
        <taxon>Euteleostomi</taxon>
        <taxon>Mammalia</taxon>
        <taxon>Eutheria</taxon>
        <taxon>Laurasiatheria</taxon>
        <taxon>Artiodactyla</taxon>
        <taxon>Ruminantia</taxon>
        <taxon>Pecora</taxon>
        <taxon>Cervidae</taxon>
        <taxon>Cervinae</taxon>
        <taxon>Cervus</taxon>
    </lineage>
</organism>
<feature type="region of interest" description="Disordered" evidence="1">
    <location>
        <begin position="1"/>
        <end position="80"/>
    </location>
</feature>
<evidence type="ECO:0000313" key="3">
    <source>
        <dbReference type="Proteomes" id="UP000242450"/>
    </source>
</evidence>
<name>A0A212CWJ0_CEREH</name>
<keyword evidence="3" id="KW-1185">Reference proteome</keyword>
<proteinExistence type="predicted"/>
<dbReference type="AlphaFoldDB" id="A0A212CWJ0"/>
<feature type="compositionally biased region" description="Basic residues" evidence="1">
    <location>
        <begin position="31"/>
        <end position="45"/>
    </location>
</feature>
<gene>
    <name evidence="2" type="ORF">Celaphus_00005747</name>
</gene>